<organism evidence="8 9">
    <name type="scientific">Branchiostoma lanceolatum</name>
    <name type="common">Common lancelet</name>
    <name type="synonym">Amphioxus lanceolatum</name>
    <dbReference type="NCBI Taxonomy" id="7740"/>
    <lineage>
        <taxon>Eukaryota</taxon>
        <taxon>Metazoa</taxon>
        <taxon>Chordata</taxon>
        <taxon>Cephalochordata</taxon>
        <taxon>Leptocardii</taxon>
        <taxon>Amphioxiformes</taxon>
        <taxon>Branchiostomatidae</taxon>
        <taxon>Branchiostoma</taxon>
    </lineage>
</organism>
<dbReference type="GO" id="GO:0000272">
    <property type="term" value="P:polysaccharide catabolic process"/>
    <property type="evidence" value="ECO:0007669"/>
    <property type="project" value="UniProtKB-KW"/>
</dbReference>
<dbReference type="InterPro" id="IPR003305">
    <property type="entry name" value="CenC_carb-bd"/>
</dbReference>
<feature type="chain" id="PRO_5035471536" evidence="6">
    <location>
        <begin position="21"/>
        <end position="743"/>
    </location>
</feature>
<dbReference type="SUPFAM" id="SSF51445">
    <property type="entry name" value="(Trans)glycosidases"/>
    <property type="match status" value="1"/>
</dbReference>
<protein>
    <submittedName>
        <fullName evidence="8">Hypp8320 protein</fullName>
    </submittedName>
</protein>
<feature type="signal peptide" evidence="6">
    <location>
        <begin position="1"/>
        <end position="20"/>
    </location>
</feature>
<dbReference type="PROSITE" id="PS51760">
    <property type="entry name" value="GH10_2"/>
    <property type="match status" value="1"/>
</dbReference>
<evidence type="ECO:0000259" key="7">
    <source>
        <dbReference type="PROSITE" id="PS51760"/>
    </source>
</evidence>
<dbReference type="PANTHER" id="PTHR31490">
    <property type="entry name" value="GLYCOSYL HYDROLASE"/>
    <property type="match status" value="1"/>
</dbReference>
<dbReference type="InterPro" id="IPR017853">
    <property type="entry name" value="GH"/>
</dbReference>
<reference evidence="8" key="1">
    <citation type="submission" date="2022-01" db="EMBL/GenBank/DDBJ databases">
        <authorList>
            <person name="Braso-Vives M."/>
        </authorList>
    </citation>
    <scope>NUCLEOTIDE SEQUENCE</scope>
</reference>
<evidence type="ECO:0000256" key="5">
    <source>
        <dbReference type="ARBA" id="ARBA00023326"/>
    </source>
</evidence>
<accession>A0A8J9Z6F9</accession>
<evidence type="ECO:0000256" key="6">
    <source>
        <dbReference type="SAM" id="SignalP"/>
    </source>
</evidence>
<dbReference type="Pfam" id="PF02018">
    <property type="entry name" value="CBM_4_9"/>
    <property type="match status" value="2"/>
</dbReference>
<dbReference type="PRINTS" id="PR00134">
    <property type="entry name" value="GLHYDRLASE10"/>
</dbReference>
<dbReference type="OrthoDB" id="3055998at2759"/>
<dbReference type="PANTHER" id="PTHR31490:SF1">
    <property type="entry name" value="ENDO-1,4-BETA-XYLANASE 1"/>
    <property type="match status" value="1"/>
</dbReference>
<keyword evidence="4" id="KW-0119">Carbohydrate metabolism</keyword>
<dbReference type="InterPro" id="IPR044846">
    <property type="entry name" value="GH10"/>
</dbReference>
<feature type="domain" description="GH10" evidence="7">
    <location>
        <begin position="403"/>
        <end position="673"/>
    </location>
</feature>
<evidence type="ECO:0000256" key="1">
    <source>
        <dbReference type="ARBA" id="ARBA00007495"/>
    </source>
</evidence>
<comment type="similarity">
    <text evidence="1">Belongs to the glycosyl hydrolase 10 (cellulase F) family.</text>
</comment>
<name>A0A8J9Z6F9_BRALA</name>
<dbReference type="SUPFAM" id="SSF49785">
    <property type="entry name" value="Galactose-binding domain-like"/>
    <property type="match status" value="2"/>
</dbReference>
<dbReference type="Proteomes" id="UP000838412">
    <property type="component" value="Chromosome 16"/>
</dbReference>
<dbReference type="EMBL" id="OV696701">
    <property type="protein sequence ID" value="CAH1248624.1"/>
    <property type="molecule type" value="Genomic_DNA"/>
</dbReference>
<keyword evidence="6" id="KW-0732">Signal</keyword>
<evidence type="ECO:0000256" key="4">
    <source>
        <dbReference type="ARBA" id="ARBA00023277"/>
    </source>
</evidence>
<dbReference type="GO" id="GO:0031176">
    <property type="term" value="F:endo-1,4-beta-xylanase activity"/>
    <property type="evidence" value="ECO:0007669"/>
    <property type="project" value="UniProtKB-ARBA"/>
</dbReference>
<dbReference type="Gene3D" id="2.60.120.260">
    <property type="entry name" value="Galactose-binding domain-like"/>
    <property type="match status" value="2"/>
</dbReference>
<keyword evidence="3" id="KW-0378">Hydrolase</keyword>
<evidence type="ECO:0000313" key="8">
    <source>
        <dbReference type="EMBL" id="CAH1248624.1"/>
    </source>
</evidence>
<dbReference type="InterPro" id="IPR008979">
    <property type="entry name" value="Galactose-bd-like_sf"/>
</dbReference>
<keyword evidence="9" id="KW-1185">Reference proteome</keyword>
<evidence type="ECO:0000313" key="9">
    <source>
        <dbReference type="Proteomes" id="UP000838412"/>
    </source>
</evidence>
<dbReference type="AlphaFoldDB" id="A0A8J9Z6F9"/>
<keyword evidence="2" id="KW-0677">Repeat</keyword>
<proteinExistence type="inferred from homology"/>
<keyword evidence="5" id="KW-0624">Polysaccharide degradation</keyword>
<sequence>MLVGPVFAVLLCAALCGAETQIFRNAGFESPLGPDNWSCSGCTGLQYGDDKVEGTYSMLAQGRRADWAGPSYLLAYGTDVISGQTYDFQIYVKLLAGGSNQHEIEAVLSVTFSDGDKVYQKITSPTFISQDDGWFKLTARATAPAYSKQVTEMRVYVAGPPAGVDVLVDRASLVESSIASLIHRGEILGNPSFETALDSWQCSACTGVHYTADQHTGSAAMLARDRTAVWAGPFQDLYWGSSVRSGQCYLFNAYLKVIGSDTTTHYDTKAAIGLFFDDGSSKHLMIAKAFISGADGWKKMEGDVCMDSYTQAVDRVKLYISGPPAGVNFLTDDVFLHEVSATPYSSWRTEGDARIEQLRKRNVKIRVNTPNVDHMEVQVVQTKAHFPFGSKVNVDKRGVPGFPANSKYTDFFFDNFNWGVIGNKMKWKAVEKFEGIHDWSEADPAIDMMESRGVSIRGHCLAWASDNHVPNWLRHDPSNVEQKLFSRIDNAVSRYRGRVAHWDVNNEMLHGNFFVRESGSRQIRYDMFRRVKENDPNVVPFLNDFQIINTGASTQAYVDQIYELLDNGAPVEGVGVQCHFPKRPDPVMIKSRLDKVATAGLPIWVTELDVNEPDVLERAAGLEDSLRVAFSHPAVEGIMLWGFWNETHAKPHASLVDGDNFEINEAGRRWRQLVFNDWRTNLSLTDGTLTPEGKAFDFRGFHGDYDIVIKSHGIPMATKTFQLLPGDDTLVLNINIANDIIVG</sequence>
<dbReference type="InterPro" id="IPR001000">
    <property type="entry name" value="GH10_dom"/>
</dbReference>
<gene>
    <name evidence="8" type="primary">Hypp8320</name>
    <name evidence="8" type="ORF">BLAG_LOCUS9946</name>
</gene>
<evidence type="ECO:0000256" key="2">
    <source>
        <dbReference type="ARBA" id="ARBA00022737"/>
    </source>
</evidence>
<dbReference type="SMART" id="SM00633">
    <property type="entry name" value="Glyco_10"/>
    <property type="match status" value="1"/>
</dbReference>
<evidence type="ECO:0000256" key="3">
    <source>
        <dbReference type="ARBA" id="ARBA00022801"/>
    </source>
</evidence>
<dbReference type="Pfam" id="PF00331">
    <property type="entry name" value="Glyco_hydro_10"/>
    <property type="match status" value="1"/>
</dbReference>
<dbReference type="Gene3D" id="3.20.20.80">
    <property type="entry name" value="Glycosidases"/>
    <property type="match status" value="1"/>
</dbReference>